<dbReference type="GO" id="GO:0044781">
    <property type="term" value="P:bacterial-type flagellum organization"/>
    <property type="evidence" value="ECO:0007669"/>
    <property type="project" value="UniProtKB-UniRule"/>
</dbReference>
<feature type="domain" description="FlgD Tudor-like" evidence="7">
    <location>
        <begin position="87"/>
        <end position="243"/>
    </location>
</feature>
<dbReference type="OrthoDB" id="9785233at2"/>
<gene>
    <name evidence="8" type="ORF">E4656_06270</name>
</gene>
<dbReference type="InterPro" id="IPR025965">
    <property type="entry name" value="FlgD/Vpr_Ig-like"/>
</dbReference>
<dbReference type="AlphaFoldDB" id="A0A4Z0WHF9"/>
<comment type="function">
    <text evidence="4 5">Required for flagellar hook formation. May act as a scaffolding protein.</text>
</comment>
<evidence type="ECO:0000313" key="9">
    <source>
        <dbReference type="Proteomes" id="UP000297475"/>
    </source>
</evidence>
<dbReference type="Gene3D" id="2.60.40.4070">
    <property type="match status" value="1"/>
</dbReference>
<dbReference type="Pfam" id="PF13861">
    <property type="entry name" value="FLgD_tudor"/>
    <property type="match status" value="1"/>
</dbReference>
<dbReference type="EMBL" id="SRMF01000001">
    <property type="protein sequence ID" value="TGG95998.1"/>
    <property type="molecule type" value="Genomic_DNA"/>
</dbReference>
<keyword evidence="3 5" id="KW-1005">Bacterial flagellum biogenesis</keyword>
<dbReference type="InterPro" id="IPR005648">
    <property type="entry name" value="FlgD"/>
</dbReference>
<evidence type="ECO:0000256" key="2">
    <source>
        <dbReference type="ARBA" id="ARBA00016013"/>
    </source>
</evidence>
<evidence type="ECO:0000259" key="6">
    <source>
        <dbReference type="Pfam" id="PF13860"/>
    </source>
</evidence>
<evidence type="ECO:0000256" key="3">
    <source>
        <dbReference type="ARBA" id="ARBA00022795"/>
    </source>
</evidence>
<feature type="domain" description="FlgD/Vpr Ig-like" evidence="6">
    <location>
        <begin position="121"/>
        <end position="162"/>
    </location>
</feature>
<keyword evidence="8" id="KW-0969">Cilium</keyword>
<name>A0A4Z0WHF9_9GAMM</name>
<sequence length="249" mass="27430">MADINQITGGALDQYAISNKQKEDRDPQELGKDEFLKLMIAQLNNQNPLEPKENGEFIAQLAQFSTVEGITNMAESVESLSASMRSSQALQASSLVGGAVTVDGEDTSMLRYGELVYGTANIEPGTDNLVLRIEDETGQPIETVPLGFQSDGELTFKWNGLDLEVNGEMMDIDYDKFEKDEDGNLYPHPEGRYRFSLQGSVLGQNEAMDLSMSSRVESVAILDGNRVQLHLNNGNTATLDQVKRINEVF</sequence>
<proteinExistence type="inferred from homology"/>
<evidence type="ECO:0000313" key="8">
    <source>
        <dbReference type="EMBL" id="TGG95998.1"/>
    </source>
</evidence>
<evidence type="ECO:0000256" key="5">
    <source>
        <dbReference type="RuleBase" id="RU362076"/>
    </source>
</evidence>
<dbReference type="RefSeq" id="WP_135482115.1">
    <property type="nucleotide sequence ID" value="NZ_SRMF01000001.1"/>
</dbReference>
<evidence type="ECO:0000259" key="7">
    <source>
        <dbReference type="Pfam" id="PF13861"/>
    </source>
</evidence>
<reference evidence="8 9" key="1">
    <citation type="submission" date="2019-04" db="EMBL/GenBank/DDBJ databases">
        <title>Natronospirillum operosus gen. nov., sp. nov., a haloalkaliphilic satellite isolated from decaying biomass of laboratory culture of cyanobacterium Geitlerinema sp. and proposal of Natronospirillaceae fam. nov. and Saccharospirillaceae fam. nov.</title>
        <authorList>
            <person name="Kevbrin V."/>
            <person name="Boltyanskaya Y."/>
            <person name="Koziaeva V."/>
            <person name="Grouzdev D.S."/>
            <person name="Park M."/>
            <person name="Cho J."/>
        </authorList>
    </citation>
    <scope>NUCLEOTIDE SEQUENCE [LARGE SCALE GENOMIC DNA]</scope>
    <source>
        <strain evidence="8 9">G-116</strain>
    </source>
</reference>
<dbReference type="Pfam" id="PF13860">
    <property type="entry name" value="FlgD_ig"/>
    <property type="match status" value="1"/>
</dbReference>
<keyword evidence="8" id="KW-0282">Flagellum</keyword>
<dbReference type="InterPro" id="IPR025963">
    <property type="entry name" value="FLgD_Tudor"/>
</dbReference>
<evidence type="ECO:0000256" key="1">
    <source>
        <dbReference type="ARBA" id="ARBA00010577"/>
    </source>
</evidence>
<comment type="caution">
    <text evidence="8">The sequence shown here is derived from an EMBL/GenBank/DDBJ whole genome shotgun (WGS) entry which is preliminary data.</text>
</comment>
<keyword evidence="8" id="KW-0966">Cell projection</keyword>
<dbReference type="Gene3D" id="2.30.30.910">
    <property type="match status" value="1"/>
</dbReference>
<dbReference type="Proteomes" id="UP000297475">
    <property type="component" value="Unassembled WGS sequence"/>
</dbReference>
<comment type="similarity">
    <text evidence="1 5">Belongs to the FlgD family.</text>
</comment>
<keyword evidence="9" id="KW-1185">Reference proteome</keyword>
<dbReference type="Pfam" id="PF03963">
    <property type="entry name" value="FlgD"/>
    <property type="match status" value="1"/>
</dbReference>
<evidence type="ECO:0000256" key="4">
    <source>
        <dbReference type="ARBA" id="ARBA00024746"/>
    </source>
</evidence>
<organism evidence="8 9">
    <name type="scientific">Natronospirillum operosum</name>
    <dbReference type="NCBI Taxonomy" id="2759953"/>
    <lineage>
        <taxon>Bacteria</taxon>
        <taxon>Pseudomonadati</taxon>
        <taxon>Pseudomonadota</taxon>
        <taxon>Gammaproteobacteria</taxon>
        <taxon>Oceanospirillales</taxon>
        <taxon>Natronospirillaceae</taxon>
        <taxon>Natronospirillum</taxon>
    </lineage>
</organism>
<accession>A0A4Z0WHF9</accession>
<protein>
    <recommendedName>
        <fullName evidence="2 5">Basal-body rod modification protein FlgD</fullName>
    </recommendedName>
</protein>